<comment type="function">
    <text evidence="7">Component of the Mediator complex, a coactivator involved in the regulated transcription of nearly all RNA polymerase II-dependent genes. Mediator functions as a bridge to convey information from gene-specific regulatory proteins to the basal RNA polymerase II transcription machinery. Mediator is recruited to promoters by direct interactions with regulatory proteins and serves as a scaffold for the assembly of a functional preinitiation complex with RNA polymerase II and the general transcription factors.</text>
</comment>
<evidence type="ECO:0000256" key="2">
    <source>
        <dbReference type="ARBA" id="ARBA00006210"/>
    </source>
</evidence>
<keyword evidence="4 7" id="KW-0010">Activator</keyword>
<dbReference type="Proteomes" id="UP000005446">
    <property type="component" value="Unassembled WGS sequence"/>
</dbReference>
<evidence type="ECO:0000313" key="9">
    <source>
        <dbReference type="EMBL" id="EHL00251.1"/>
    </source>
</evidence>
<evidence type="ECO:0000256" key="5">
    <source>
        <dbReference type="ARBA" id="ARBA00023163"/>
    </source>
</evidence>
<gene>
    <name evidence="9" type="ORF">M7I_3741</name>
</gene>
<proteinExistence type="inferred from homology"/>
<organism evidence="9 10">
    <name type="scientific">Glarea lozoyensis (strain ATCC 74030 / MF5533)</name>
    <dbReference type="NCBI Taxonomy" id="1104152"/>
    <lineage>
        <taxon>Eukaryota</taxon>
        <taxon>Fungi</taxon>
        <taxon>Dikarya</taxon>
        <taxon>Ascomycota</taxon>
        <taxon>Pezizomycotina</taxon>
        <taxon>Leotiomycetes</taxon>
        <taxon>Helotiales</taxon>
        <taxon>Helotiaceae</taxon>
        <taxon>Glarea</taxon>
    </lineage>
</organism>
<evidence type="ECO:0000256" key="4">
    <source>
        <dbReference type="ARBA" id="ARBA00023159"/>
    </source>
</evidence>
<comment type="similarity">
    <text evidence="2 7">Belongs to the Mediator complex subunit 1 family.</text>
</comment>
<keyword evidence="6 7" id="KW-0539">Nucleus</keyword>
<name>H0EMB1_GLAL7</name>
<reference evidence="9 10" key="1">
    <citation type="journal article" date="2012" name="Eukaryot. Cell">
        <title>Genome sequence of the fungus Glarea lozoyensis: the first genome sequence of a species from the Helotiaceae family.</title>
        <authorList>
            <person name="Youssar L."/>
            <person name="Gruening B.A."/>
            <person name="Erxleben A."/>
            <person name="Guenther S."/>
            <person name="Huettel W."/>
        </authorList>
    </citation>
    <scope>NUCLEOTIDE SEQUENCE [LARGE SCALE GENOMIC DNA]</scope>
    <source>
        <strain evidence="10">ATCC 74030 / MF5533</strain>
    </source>
</reference>
<evidence type="ECO:0000256" key="3">
    <source>
        <dbReference type="ARBA" id="ARBA00023015"/>
    </source>
</evidence>
<evidence type="ECO:0000256" key="6">
    <source>
        <dbReference type="ARBA" id="ARBA00023242"/>
    </source>
</evidence>
<protein>
    <recommendedName>
        <fullName evidence="7">Mediator of RNA polymerase II transcription subunit 1</fullName>
    </recommendedName>
    <alternativeName>
        <fullName evidence="7">Mediator complex subunit 1</fullName>
    </alternativeName>
</protein>
<dbReference type="GO" id="GO:0045944">
    <property type="term" value="P:positive regulation of transcription by RNA polymerase II"/>
    <property type="evidence" value="ECO:0007669"/>
    <property type="project" value="UniProtKB-ARBA"/>
</dbReference>
<comment type="subcellular location">
    <subcellularLocation>
        <location evidence="1 7">Nucleus</location>
    </subcellularLocation>
</comment>
<evidence type="ECO:0000256" key="1">
    <source>
        <dbReference type="ARBA" id="ARBA00004123"/>
    </source>
</evidence>
<dbReference type="OrthoDB" id="5310959at2759"/>
<dbReference type="GO" id="GO:0016592">
    <property type="term" value="C:mediator complex"/>
    <property type="evidence" value="ECO:0007669"/>
    <property type="project" value="InterPro"/>
</dbReference>
<dbReference type="GO" id="GO:0003712">
    <property type="term" value="F:transcription coregulator activity"/>
    <property type="evidence" value="ECO:0007669"/>
    <property type="project" value="InterPro"/>
</dbReference>
<keyword evidence="10" id="KW-1185">Reference proteome</keyword>
<dbReference type="HOGENOM" id="CLU_008378_1_0_1"/>
<comment type="caution">
    <text evidence="9">The sequence shown here is derived from an EMBL/GenBank/DDBJ whole genome shotgun (WGS) entry which is preliminary data.</text>
</comment>
<dbReference type="Pfam" id="PF10744">
    <property type="entry name" value="Med1"/>
    <property type="match status" value="1"/>
</dbReference>
<feature type="domain" description="Mediator complex subunit Med1" evidence="8">
    <location>
        <begin position="35"/>
        <end position="445"/>
    </location>
</feature>
<evidence type="ECO:0000256" key="7">
    <source>
        <dbReference type="RuleBase" id="RU364059"/>
    </source>
</evidence>
<dbReference type="EMBL" id="AGUE01000089">
    <property type="protein sequence ID" value="EHL00251.1"/>
    <property type="molecule type" value="Genomic_DNA"/>
</dbReference>
<dbReference type="AlphaFoldDB" id="H0EMB1"/>
<accession>H0EMB1</accession>
<sequence length="577" mass="64474">MALGGVDLEGMGMGHGLGGVLGGRQVEDERRRKLEDVISILSVSKGRLSAAGVERLAQRLGLEIMWQDNMRDGSKTLIIAGPAHLALDIDFMSDVVQKVALSFPDSPDIVTRHTEKAGNILLEDLKIGPEESTLTKSLNRFAANLERLAALDKLSGNPGLNCHEAIAGIYENLEKLHEWEVQKVKADSDMAKKDHEFVQRAVMCTRSGKPVMHSRDRLGLSLDYWQNKRMITRKRLKHEEEKTWSLLVECAPLPSLTVFPPLRVSQEWISQKIVRDTAANDIFAEALQPQLDWQEPDSTVVPAKADAMGGVEGSKEKVLDVIFMAKFDPPLIVPYSMAMTIYNSTNAPFDMYQTSRFDGLMFPHSGDLVDSNASRTINSQTTIQIPEREGREGQTRIHKNTLLIDKIGYGRTLTELPFSHPQQLVAMLPSLRKYAFLSSLLLKTFGPGLEPTPISAGPQSTILSKSDEFSKFMSNEFKPATTFTKSDLSLDAMLQIDSEKVRLRVIFPMRKEKADLQIQIKLNGAVEIESENVLNKDEGTGKSLKKEDLARALEVCEDLGIWAEFIRFRYSMSILFE</sequence>
<evidence type="ECO:0000259" key="8">
    <source>
        <dbReference type="Pfam" id="PF10744"/>
    </source>
</evidence>
<dbReference type="PANTHER" id="PTHR35041">
    <property type="entry name" value="MEDIATOR OF RNA POLYMERASE II TRANSCRIPTION SUBUNIT 1"/>
    <property type="match status" value="1"/>
</dbReference>
<keyword evidence="5 7" id="KW-0804">Transcription</keyword>
<evidence type="ECO:0000313" key="10">
    <source>
        <dbReference type="Proteomes" id="UP000005446"/>
    </source>
</evidence>
<keyword evidence="3 7" id="KW-0805">Transcription regulation</keyword>
<dbReference type="InterPro" id="IPR019680">
    <property type="entry name" value="Mediator_Med1"/>
</dbReference>
<dbReference type="InParanoid" id="H0EMB1"/>
<dbReference type="PANTHER" id="PTHR35041:SF4">
    <property type="entry name" value="MEDIATOR OF RNA POLYMERASE II TRANSCRIPTION SUBUNIT 1"/>
    <property type="match status" value="1"/>
</dbReference>